<dbReference type="GO" id="GO:0061343">
    <property type="term" value="P:cell adhesion involved in heart morphogenesis"/>
    <property type="evidence" value="ECO:0007669"/>
    <property type="project" value="TreeGrafter"/>
</dbReference>
<feature type="non-terminal residue" evidence="1">
    <location>
        <position position="179"/>
    </location>
</feature>
<dbReference type="GO" id="GO:0031012">
    <property type="term" value="C:extracellular matrix"/>
    <property type="evidence" value="ECO:0007669"/>
    <property type="project" value="TreeGrafter"/>
</dbReference>
<name>A0A094MXI3_PODCR</name>
<dbReference type="OrthoDB" id="9367242at2759"/>
<reference evidence="1 2" key="1">
    <citation type="submission" date="2014-04" db="EMBL/GenBank/DDBJ databases">
        <title>Genome evolution of avian class.</title>
        <authorList>
            <person name="Zhang G."/>
            <person name="Li C."/>
        </authorList>
    </citation>
    <scope>NUCLEOTIDE SEQUENCE [LARGE SCALE GENOMIC DNA]</scope>
    <source>
        <strain evidence="1">BGI_N338</strain>
    </source>
</reference>
<proteinExistence type="predicted"/>
<keyword evidence="2" id="KW-1185">Reference proteome</keyword>
<dbReference type="GO" id="GO:0007508">
    <property type="term" value="P:larval heart development"/>
    <property type="evidence" value="ECO:0007669"/>
    <property type="project" value="TreeGrafter"/>
</dbReference>
<sequence>RDMGQAKSKVRTLNFRKSNFQLFRELVNGLPWQTVLRGKGAEQRWKIFKDTFCRAQELLIPRCKKSGKESKRPPWLSRDLLVKLKGKKEMHRQWKQRQVSWEEYRDVAWLCRDRVRKAKACMELNLARDVKNSKKGFYRYVSQKRKVKESVPPLTSKTGKLVTTDKEKAEVLTTFFLSL</sequence>
<accession>A0A094MXI3</accession>
<dbReference type="EMBL" id="KL260162">
    <property type="protein sequence ID" value="KFZ59181.1"/>
    <property type="molecule type" value="Genomic_DNA"/>
</dbReference>
<evidence type="ECO:0000313" key="2">
    <source>
        <dbReference type="Proteomes" id="UP000053854"/>
    </source>
</evidence>
<protein>
    <submittedName>
        <fullName evidence="1">Uncharacterized protein</fullName>
    </submittedName>
</protein>
<organism evidence="1 2">
    <name type="scientific">Podiceps cristatus</name>
    <name type="common">Great crested grebe</name>
    <dbReference type="NCBI Taxonomy" id="345573"/>
    <lineage>
        <taxon>Eukaryota</taxon>
        <taxon>Metazoa</taxon>
        <taxon>Chordata</taxon>
        <taxon>Craniata</taxon>
        <taxon>Vertebrata</taxon>
        <taxon>Euteleostomi</taxon>
        <taxon>Archelosauria</taxon>
        <taxon>Archosauria</taxon>
        <taxon>Dinosauria</taxon>
        <taxon>Saurischia</taxon>
        <taxon>Theropoda</taxon>
        <taxon>Coelurosauria</taxon>
        <taxon>Aves</taxon>
        <taxon>Neognathae</taxon>
        <taxon>Neoaves</taxon>
        <taxon>Mirandornithes</taxon>
        <taxon>Podicipediformes</taxon>
        <taxon>Podicipedidae</taxon>
        <taxon>Podiceps</taxon>
    </lineage>
</organism>
<dbReference type="Proteomes" id="UP000053854">
    <property type="component" value="Unassembled WGS sequence"/>
</dbReference>
<evidence type="ECO:0000313" key="1">
    <source>
        <dbReference type="EMBL" id="KFZ59181.1"/>
    </source>
</evidence>
<dbReference type="AlphaFoldDB" id="A0A094MXI3"/>
<dbReference type="PANTHER" id="PTHR33395:SF22">
    <property type="entry name" value="REVERSE TRANSCRIPTASE DOMAIN-CONTAINING PROTEIN"/>
    <property type="match status" value="1"/>
</dbReference>
<dbReference type="PANTHER" id="PTHR33395">
    <property type="entry name" value="TRANSCRIPTASE, PUTATIVE-RELATED-RELATED"/>
    <property type="match status" value="1"/>
</dbReference>
<gene>
    <name evidence="1" type="ORF">N338_00715</name>
</gene>
<feature type="non-terminal residue" evidence="1">
    <location>
        <position position="1"/>
    </location>
</feature>